<dbReference type="Proteomes" id="UP000236726">
    <property type="component" value="Unassembled WGS sequence"/>
</dbReference>
<gene>
    <name evidence="1" type="ORF">SAMN05216537_11921</name>
</gene>
<evidence type="ECO:0000313" key="2">
    <source>
        <dbReference type="Proteomes" id="UP000236726"/>
    </source>
</evidence>
<dbReference type="AlphaFoldDB" id="A0A1H5WW58"/>
<proteinExistence type="predicted"/>
<keyword evidence="2" id="KW-1185">Reference proteome</keyword>
<protein>
    <submittedName>
        <fullName evidence="1">Uncharacterized protein</fullName>
    </submittedName>
</protein>
<dbReference type="RefSeq" id="WP_103953450.1">
    <property type="nucleotide sequence ID" value="NZ_FNUL01000019.1"/>
</dbReference>
<evidence type="ECO:0000313" key="1">
    <source>
        <dbReference type="EMBL" id="SEG03839.1"/>
    </source>
</evidence>
<accession>A0A1H5WW58</accession>
<dbReference type="EMBL" id="FNUL01000019">
    <property type="protein sequence ID" value="SEG03839.1"/>
    <property type="molecule type" value="Genomic_DNA"/>
</dbReference>
<name>A0A1H5WW58_9FIRM</name>
<sequence>MRSFAFDDGKRLIITVEDITEAQKKELIKRFNSTTLANANVLPINKIEFDNEFYIPSGIYAGRAPMEILNDIDCMKEEVEVISEFNKFKNTPDFKYIKSCLLDYLKRKFKSTDATKYASNLTQSQSIAFKKLYSIVIPMNTSIEDDIRYFQNN</sequence>
<organism evidence="1 2">
    <name type="scientific">Lachnospira multipara</name>
    <dbReference type="NCBI Taxonomy" id="28051"/>
    <lineage>
        <taxon>Bacteria</taxon>
        <taxon>Bacillati</taxon>
        <taxon>Bacillota</taxon>
        <taxon>Clostridia</taxon>
        <taxon>Lachnospirales</taxon>
        <taxon>Lachnospiraceae</taxon>
        <taxon>Lachnospira</taxon>
    </lineage>
</organism>
<reference evidence="1 2" key="1">
    <citation type="submission" date="2016-10" db="EMBL/GenBank/DDBJ databases">
        <authorList>
            <person name="de Groot N.N."/>
        </authorList>
    </citation>
    <scope>NUCLEOTIDE SEQUENCE [LARGE SCALE GENOMIC DNA]</scope>
    <source>
        <strain evidence="1 2">D15d</strain>
    </source>
</reference>